<name>A0A060M2W5_9BACI</name>
<evidence type="ECO:0000313" key="1">
    <source>
        <dbReference type="EMBL" id="AIC96370.1"/>
    </source>
</evidence>
<dbReference type="RefSeq" id="WP_038484324.1">
    <property type="nucleotide sequence ID" value="NZ_CP003923.1"/>
</dbReference>
<gene>
    <name evidence="1" type="ORF">BleG1_3823</name>
</gene>
<keyword evidence="2" id="KW-1185">Reference proteome</keyword>
<dbReference type="EMBL" id="CP003923">
    <property type="protein sequence ID" value="AIC96370.1"/>
    <property type="molecule type" value="Genomic_DNA"/>
</dbReference>
<protein>
    <submittedName>
        <fullName evidence="1">Uncharacterized protein</fullName>
    </submittedName>
</protein>
<dbReference type="eggNOG" id="ENOG5030EM3">
    <property type="taxonomic scope" value="Bacteria"/>
</dbReference>
<dbReference type="PATRIC" id="fig|1246626.3.peg.3817"/>
<evidence type="ECO:0000313" key="2">
    <source>
        <dbReference type="Proteomes" id="UP000027142"/>
    </source>
</evidence>
<dbReference type="OrthoDB" id="2913299at2"/>
<sequence length="94" mass="10908">MNKLVLVYKDEELTQPKEIWVGGEANDEENNTTFEAIAAEFDEYKVEAEEKNEPHITLKLEPVDGEEPHTYLRDITLKGEQQENVVHVLKKRVN</sequence>
<organism evidence="1 2">
    <name type="scientific">Shouchella lehensis G1</name>
    <dbReference type="NCBI Taxonomy" id="1246626"/>
    <lineage>
        <taxon>Bacteria</taxon>
        <taxon>Bacillati</taxon>
        <taxon>Bacillota</taxon>
        <taxon>Bacilli</taxon>
        <taxon>Bacillales</taxon>
        <taxon>Bacillaceae</taxon>
        <taxon>Shouchella</taxon>
    </lineage>
</organism>
<dbReference type="KEGG" id="ble:BleG1_3823"/>
<dbReference type="Proteomes" id="UP000027142">
    <property type="component" value="Chromosome"/>
</dbReference>
<dbReference type="AlphaFoldDB" id="A0A060M2W5"/>
<proteinExistence type="predicted"/>
<accession>A0A060M2W5</accession>
<dbReference type="HOGENOM" id="CLU_2380246_0_0_9"/>
<reference evidence="1 2" key="1">
    <citation type="journal article" date="2014" name="Gene">
        <title>A comparative genomic analysis of the alkalitolerant soil bacterium Bacillus lehensis G1.</title>
        <authorList>
            <person name="Noor Y.M."/>
            <person name="Samsulrizal N.H."/>
            <person name="Jema'on N.A."/>
            <person name="Low K.O."/>
            <person name="Ramli A.N."/>
            <person name="Alias N.I."/>
            <person name="Damis S.I."/>
            <person name="Fuzi S.F."/>
            <person name="Isa M.N."/>
            <person name="Murad A.M."/>
            <person name="Raih M.F."/>
            <person name="Bakar F.D."/>
            <person name="Najimudin N."/>
            <person name="Mahadi N.M."/>
            <person name="Illias R.M."/>
        </authorList>
    </citation>
    <scope>NUCLEOTIDE SEQUENCE [LARGE SCALE GENOMIC DNA]</scope>
    <source>
        <strain evidence="1 2">G1</strain>
    </source>
</reference>